<comment type="similarity">
    <text evidence="1 6">Belongs to the peptidase C19 family.</text>
</comment>
<dbReference type="PROSITE" id="PS00973">
    <property type="entry name" value="USP_2"/>
    <property type="match status" value="1"/>
</dbReference>
<dbReference type="PROSITE" id="PS50235">
    <property type="entry name" value="USP_3"/>
    <property type="match status" value="1"/>
</dbReference>
<dbReference type="Proteomes" id="UP001107558">
    <property type="component" value="Chromosome 1"/>
</dbReference>
<feature type="domain" description="USP" evidence="8">
    <location>
        <begin position="232"/>
        <end position="918"/>
    </location>
</feature>
<dbReference type="InterPro" id="IPR018200">
    <property type="entry name" value="USP_CS"/>
</dbReference>
<dbReference type="GO" id="GO:0016579">
    <property type="term" value="P:protein deubiquitination"/>
    <property type="evidence" value="ECO:0007669"/>
    <property type="project" value="InterPro"/>
</dbReference>
<feature type="region of interest" description="Disordered" evidence="7">
    <location>
        <begin position="1"/>
        <end position="28"/>
    </location>
</feature>
<dbReference type="InterPro" id="IPR013083">
    <property type="entry name" value="Znf_RING/FYVE/PHD"/>
</dbReference>
<dbReference type="PROSITE" id="PS00972">
    <property type="entry name" value="USP_1"/>
    <property type="match status" value="1"/>
</dbReference>
<evidence type="ECO:0000256" key="6">
    <source>
        <dbReference type="RuleBase" id="RU366025"/>
    </source>
</evidence>
<reference evidence="10" key="1">
    <citation type="submission" date="2021-03" db="EMBL/GenBank/DDBJ databases">
        <title>Chromosome level genome of the anhydrobiotic midge Polypedilum vanderplanki.</title>
        <authorList>
            <person name="Yoshida Y."/>
            <person name="Kikawada T."/>
            <person name="Gusev O."/>
        </authorList>
    </citation>
    <scope>NUCLEOTIDE SEQUENCE</scope>
    <source>
        <strain evidence="10">NIAS01</strain>
        <tissue evidence="10">Whole body or cell culture</tissue>
    </source>
</reference>
<dbReference type="InterPro" id="IPR001607">
    <property type="entry name" value="Znf_UBP"/>
</dbReference>
<dbReference type="PROSITE" id="PS50271">
    <property type="entry name" value="ZF_UBP"/>
    <property type="match status" value="1"/>
</dbReference>
<sequence>MVKATKEDNDGTTDSGDERDRNDENSKISSKCTHITKAVDFPKVKKFIKQNGFKTSCFECDKIKKDNPVGDDEEEEEYDKSLWMCLKCGYQFCGRSVNKHGIAHYEKAHSDMHAITVNTTSFNIWCYMCDDDIPEDSHKRLLECVSFVRKEAFKPPPIENVTNKMQAGIENIMPLLSDINNTSSTTTNKESTLPESSMSVFYNLSLSSNRKSQDANESSFTISNPSLLPRVRGLSNLGNTCFFNAVVQNLAQTPYLLEVLSDTIDSRSDFELPGGKCEIRKDEYIELNPVKGELTEAGVFTKTLHNTLDQLQRSGGVFTPRELLSQFTSKWPQFAGGDQHDSHEALRHLLESVRTEDLRRFQSVILRELGYNSKVDPKNVRDEDKIKIKFFGKRAEDRILGPEPVFRGYLVSTLTCQECNHISPRQEYFLDISLPVTNDKPQPPTRRKNSPEPTAISQQQPPIGPTKSQIKREKRAERKAKRNSKHQNRRVLQSNAFGDQVEMKSIESELQEMTVTTKPKDKDDDDVSTTSSQLSDSDADVEDNLTDEKQSIKKIVYDSNGNQYQNPEKIDDMPENPFKTEDGDNLKKGDNVGNIVCEASISSSGIASLSTQIAKIKVEKENTINDDDEREQAFKAQQKKCQQKHRERQLSHIDWSNTLSPRYQCSENELSLISCLNNFTSVELMTGSNKVGCEACTERINGKKGKTVYTNATKQFLISSPPAVLILHLKRFQVGMRGMFRKIPKHVTFPLVLDIAPFCASKVKLLQHVKRHQKKILYSLYGIVEHSGGMFGGHYVAYVKVRPKITRNDPRWEFLAQGTKAELDQLDEQKKVLEKQTEKVKKRQCSMNKDSDDSLSNTSSSQTSDDEDNAVGGSDEPKDAEKQPPPGKWYYVSDSHVREVTESEVLNAQAYLLFYERIF</sequence>
<keyword evidence="4" id="KW-0862">Zinc</keyword>
<feature type="domain" description="UBP-type" evidence="9">
    <location>
        <begin position="30"/>
        <end position="152"/>
    </location>
</feature>
<feature type="region of interest" description="Disordered" evidence="7">
    <location>
        <begin position="835"/>
        <end position="890"/>
    </location>
</feature>
<protein>
    <recommendedName>
        <fullName evidence="6">Ubiquitin carboxyl-terminal hydrolase</fullName>
        <ecNumber evidence="6">3.4.19.12</ecNumber>
    </recommendedName>
</protein>
<evidence type="ECO:0000259" key="9">
    <source>
        <dbReference type="PROSITE" id="PS50271"/>
    </source>
</evidence>
<dbReference type="GO" id="GO:0008270">
    <property type="term" value="F:zinc ion binding"/>
    <property type="evidence" value="ECO:0007669"/>
    <property type="project" value="UniProtKB-KW"/>
</dbReference>
<dbReference type="GO" id="GO:0006508">
    <property type="term" value="P:proteolysis"/>
    <property type="evidence" value="ECO:0007669"/>
    <property type="project" value="UniProtKB-KW"/>
</dbReference>
<feature type="compositionally biased region" description="Low complexity" evidence="7">
    <location>
        <begin position="854"/>
        <end position="863"/>
    </location>
</feature>
<dbReference type="PANTHER" id="PTHR24006:SF781">
    <property type="entry name" value="LD34905P"/>
    <property type="match status" value="1"/>
</dbReference>
<dbReference type="AlphaFoldDB" id="A0A9J6CIH3"/>
<dbReference type="InterPro" id="IPR050164">
    <property type="entry name" value="Peptidase_C19"/>
</dbReference>
<dbReference type="GO" id="GO:0005634">
    <property type="term" value="C:nucleus"/>
    <property type="evidence" value="ECO:0007669"/>
    <property type="project" value="TreeGrafter"/>
</dbReference>
<feature type="compositionally biased region" description="Basic residues" evidence="7">
    <location>
        <begin position="477"/>
        <end position="489"/>
    </location>
</feature>
<keyword evidence="6" id="KW-0645">Protease</keyword>
<dbReference type="PANTHER" id="PTHR24006">
    <property type="entry name" value="UBIQUITIN CARBOXYL-TERMINAL HYDROLASE"/>
    <property type="match status" value="1"/>
</dbReference>
<accession>A0A9J6CIH3</accession>
<feature type="region of interest" description="Disordered" evidence="7">
    <location>
        <begin position="514"/>
        <end position="586"/>
    </location>
</feature>
<dbReference type="CDD" id="cd02667">
    <property type="entry name" value="Peptidase_C19K"/>
    <property type="match status" value="1"/>
</dbReference>
<dbReference type="GO" id="GO:0005829">
    <property type="term" value="C:cytosol"/>
    <property type="evidence" value="ECO:0007669"/>
    <property type="project" value="TreeGrafter"/>
</dbReference>
<feature type="compositionally biased region" description="Basic and acidic residues" evidence="7">
    <location>
        <begin position="16"/>
        <end position="26"/>
    </location>
</feature>
<dbReference type="Gene3D" id="3.30.40.10">
    <property type="entry name" value="Zinc/RING finger domain, C3HC4 (zinc finger)"/>
    <property type="match status" value="1"/>
</dbReference>
<dbReference type="Pfam" id="PF00443">
    <property type="entry name" value="UCH"/>
    <property type="match status" value="1"/>
</dbReference>
<evidence type="ECO:0000259" key="8">
    <source>
        <dbReference type="PROSITE" id="PS50235"/>
    </source>
</evidence>
<name>A0A9J6CIH3_POLVA</name>
<dbReference type="SMART" id="SM00290">
    <property type="entry name" value="ZnF_UBP"/>
    <property type="match status" value="1"/>
</dbReference>
<evidence type="ECO:0000313" key="11">
    <source>
        <dbReference type="Proteomes" id="UP001107558"/>
    </source>
</evidence>
<dbReference type="InterPro" id="IPR001394">
    <property type="entry name" value="Peptidase_C19_UCH"/>
</dbReference>
<dbReference type="SUPFAM" id="SSF57850">
    <property type="entry name" value="RING/U-box"/>
    <property type="match status" value="1"/>
</dbReference>
<evidence type="ECO:0000256" key="2">
    <source>
        <dbReference type="ARBA" id="ARBA00022723"/>
    </source>
</evidence>
<keyword evidence="6" id="KW-0378">Hydrolase</keyword>
<keyword evidence="6" id="KW-0788">Thiol protease</keyword>
<organism evidence="10 11">
    <name type="scientific">Polypedilum vanderplanki</name>
    <name type="common">Sleeping chironomid midge</name>
    <dbReference type="NCBI Taxonomy" id="319348"/>
    <lineage>
        <taxon>Eukaryota</taxon>
        <taxon>Metazoa</taxon>
        <taxon>Ecdysozoa</taxon>
        <taxon>Arthropoda</taxon>
        <taxon>Hexapoda</taxon>
        <taxon>Insecta</taxon>
        <taxon>Pterygota</taxon>
        <taxon>Neoptera</taxon>
        <taxon>Endopterygota</taxon>
        <taxon>Diptera</taxon>
        <taxon>Nematocera</taxon>
        <taxon>Chironomoidea</taxon>
        <taxon>Chironomidae</taxon>
        <taxon>Chironominae</taxon>
        <taxon>Polypedilum</taxon>
        <taxon>Polypedilum</taxon>
    </lineage>
</organism>
<evidence type="ECO:0000256" key="7">
    <source>
        <dbReference type="SAM" id="MobiDB-lite"/>
    </source>
</evidence>
<proteinExistence type="inferred from homology"/>
<dbReference type="SUPFAM" id="SSF54001">
    <property type="entry name" value="Cysteine proteinases"/>
    <property type="match status" value="1"/>
</dbReference>
<feature type="compositionally biased region" description="Basic and acidic residues" evidence="7">
    <location>
        <begin position="568"/>
        <end position="586"/>
    </location>
</feature>
<dbReference type="Gene3D" id="3.90.70.10">
    <property type="entry name" value="Cysteine proteinases"/>
    <property type="match status" value="1"/>
</dbReference>
<evidence type="ECO:0000256" key="5">
    <source>
        <dbReference type="PROSITE-ProRule" id="PRU00502"/>
    </source>
</evidence>
<dbReference type="EMBL" id="JADBJN010000001">
    <property type="protein sequence ID" value="KAG5681531.1"/>
    <property type="molecule type" value="Genomic_DNA"/>
</dbReference>
<dbReference type="InterPro" id="IPR028889">
    <property type="entry name" value="USP"/>
</dbReference>
<dbReference type="Pfam" id="PF02148">
    <property type="entry name" value="zf-UBP"/>
    <property type="match status" value="1"/>
</dbReference>
<keyword evidence="2" id="KW-0479">Metal-binding</keyword>
<comment type="catalytic activity">
    <reaction evidence="6">
        <text>Thiol-dependent hydrolysis of ester, thioester, amide, peptide and isopeptide bonds formed by the C-terminal Gly of ubiquitin (a 76-residue protein attached to proteins as an intracellular targeting signal).</text>
        <dbReference type="EC" id="3.4.19.12"/>
    </reaction>
</comment>
<keyword evidence="6" id="KW-0833">Ubl conjugation pathway</keyword>
<feature type="region of interest" description="Disordered" evidence="7">
    <location>
        <begin position="435"/>
        <end position="500"/>
    </location>
</feature>
<evidence type="ECO:0000313" key="10">
    <source>
        <dbReference type="EMBL" id="KAG5681531.1"/>
    </source>
</evidence>
<gene>
    <name evidence="10" type="ORF">PVAND_010955</name>
</gene>
<dbReference type="GO" id="GO:0004843">
    <property type="term" value="F:cysteine-type deubiquitinase activity"/>
    <property type="evidence" value="ECO:0007669"/>
    <property type="project" value="UniProtKB-UniRule"/>
</dbReference>
<dbReference type="EC" id="3.4.19.12" evidence="6"/>
<evidence type="ECO:0000256" key="3">
    <source>
        <dbReference type="ARBA" id="ARBA00022771"/>
    </source>
</evidence>
<evidence type="ECO:0000256" key="1">
    <source>
        <dbReference type="ARBA" id="ARBA00009085"/>
    </source>
</evidence>
<feature type="compositionally biased region" description="Polar residues" evidence="7">
    <location>
        <begin position="451"/>
        <end position="461"/>
    </location>
</feature>
<evidence type="ECO:0000256" key="4">
    <source>
        <dbReference type="ARBA" id="ARBA00022833"/>
    </source>
</evidence>
<comment type="caution">
    <text evidence="10">The sequence shown here is derived from an EMBL/GenBank/DDBJ whole genome shotgun (WGS) entry which is preliminary data.</text>
</comment>
<dbReference type="InterPro" id="IPR038765">
    <property type="entry name" value="Papain-like_cys_pep_sf"/>
</dbReference>
<keyword evidence="11" id="KW-1185">Reference proteome</keyword>
<keyword evidence="3 5" id="KW-0863">Zinc-finger</keyword>
<dbReference type="OrthoDB" id="2020758at2759"/>